<gene>
    <name evidence="3" type="ORF">JYK14_07985</name>
</gene>
<dbReference type="InterPro" id="IPR011979">
    <property type="entry name" value="Antitox_Xre"/>
</dbReference>
<reference evidence="3 4" key="1">
    <citation type="submission" date="2021-12" db="EMBL/GenBank/DDBJ databases">
        <title>Siccirubricoccus leaddurans sp. nov., a high concentration Zn2+ tolerance bacterium.</title>
        <authorList>
            <person name="Cao Y."/>
        </authorList>
    </citation>
    <scope>NUCLEOTIDE SEQUENCE [LARGE SCALE GENOMIC DNA]</scope>
    <source>
        <strain evidence="3 4">KC 17139</strain>
    </source>
</reference>
<name>A0ABT1D2H1_9PROT</name>
<evidence type="ECO:0000313" key="4">
    <source>
        <dbReference type="Proteomes" id="UP001523392"/>
    </source>
</evidence>
<evidence type="ECO:0000259" key="2">
    <source>
        <dbReference type="Pfam" id="PF20432"/>
    </source>
</evidence>
<dbReference type="RefSeq" id="WP_252952714.1">
    <property type="nucleotide sequence ID" value="NZ_JAFIRR010000047.1"/>
</dbReference>
<dbReference type="Pfam" id="PF20432">
    <property type="entry name" value="Xre-like-HTH"/>
    <property type="match status" value="1"/>
</dbReference>
<dbReference type="InterPro" id="IPR024467">
    <property type="entry name" value="Xre/MbcA/ParS-like_toxin-bd"/>
</dbReference>
<evidence type="ECO:0000259" key="1">
    <source>
        <dbReference type="Pfam" id="PF09722"/>
    </source>
</evidence>
<dbReference type="Proteomes" id="UP001523392">
    <property type="component" value="Unassembled WGS sequence"/>
</dbReference>
<organism evidence="3 4">
    <name type="scientific">Siccirubricoccus soli</name>
    <dbReference type="NCBI Taxonomy" id="2899147"/>
    <lineage>
        <taxon>Bacteria</taxon>
        <taxon>Pseudomonadati</taxon>
        <taxon>Pseudomonadota</taxon>
        <taxon>Alphaproteobacteria</taxon>
        <taxon>Acetobacterales</taxon>
        <taxon>Roseomonadaceae</taxon>
        <taxon>Siccirubricoccus</taxon>
    </lineage>
</organism>
<accession>A0ABT1D2H1</accession>
<feature type="domain" description="Antitoxin Xre/MbcA/ParS-like toxin-binding" evidence="1">
    <location>
        <begin position="86"/>
        <end position="135"/>
    </location>
</feature>
<dbReference type="EMBL" id="JAFIRR010000047">
    <property type="protein sequence ID" value="MCO6416106.1"/>
    <property type="molecule type" value="Genomic_DNA"/>
</dbReference>
<proteinExistence type="predicted"/>
<keyword evidence="4" id="KW-1185">Reference proteome</keyword>
<comment type="caution">
    <text evidence="3">The sequence shown here is derived from an EMBL/GenBank/DDBJ whole genome shotgun (WGS) entry which is preliminary data.</text>
</comment>
<sequence length="138" mass="15166">MTLSDPFTLGFMATLDEGDLGLVDAVREGLPVHVVDDVLETGRLTAAELDRLALPRKTLAHRRSLGRLSAEQSDRLVRILRVIQEAEETFANPEKAHRWLRRPTSALADNAPLDLLDTDVGARRVETLLGRIAHGIAA</sequence>
<protein>
    <submittedName>
        <fullName evidence="3">DUF2384 domain-containing protein</fullName>
    </submittedName>
</protein>
<evidence type="ECO:0000313" key="3">
    <source>
        <dbReference type="EMBL" id="MCO6416106.1"/>
    </source>
</evidence>
<feature type="domain" description="Antitoxin Xre-like helix-turn-helix" evidence="2">
    <location>
        <begin position="22"/>
        <end position="81"/>
    </location>
</feature>
<dbReference type="NCBIfam" id="TIGR02293">
    <property type="entry name" value="TAS_TIGR02293"/>
    <property type="match status" value="1"/>
</dbReference>
<dbReference type="Pfam" id="PF09722">
    <property type="entry name" value="Xre_MbcA_ParS_C"/>
    <property type="match status" value="1"/>
</dbReference>
<dbReference type="InterPro" id="IPR046847">
    <property type="entry name" value="Xre-like_HTH"/>
</dbReference>